<proteinExistence type="predicted"/>
<name>M0KUH3_9EURY</name>
<evidence type="ECO:0000313" key="3">
    <source>
        <dbReference type="Proteomes" id="UP000011687"/>
    </source>
</evidence>
<dbReference type="AlphaFoldDB" id="M0KUH3"/>
<keyword evidence="1" id="KW-0812">Transmembrane</keyword>
<keyword evidence="3" id="KW-1185">Reference proteome</keyword>
<feature type="transmembrane region" description="Helical" evidence="1">
    <location>
        <begin position="130"/>
        <end position="151"/>
    </location>
</feature>
<organism evidence="2 3">
    <name type="scientific">Haloarcula marismortui ATCC 33799</name>
    <dbReference type="NCBI Taxonomy" id="662475"/>
    <lineage>
        <taxon>Archaea</taxon>
        <taxon>Methanobacteriati</taxon>
        <taxon>Methanobacteriota</taxon>
        <taxon>Stenosarchaea group</taxon>
        <taxon>Halobacteria</taxon>
        <taxon>Halobacteriales</taxon>
        <taxon>Haloarculaceae</taxon>
        <taxon>Haloarcula</taxon>
    </lineage>
</organism>
<reference evidence="2 3" key="1">
    <citation type="journal article" date="2014" name="PLoS Genet.">
        <title>Phylogenetically driven sequencing of extremely halophilic archaea reveals strategies for static and dynamic osmo-response.</title>
        <authorList>
            <person name="Becker E.A."/>
            <person name="Seitzer P.M."/>
            <person name="Tritt A."/>
            <person name="Larsen D."/>
            <person name="Krusor M."/>
            <person name="Yao A.I."/>
            <person name="Wu D."/>
            <person name="Madern D."/>
            <person name="Eisen J.A."/>
            <person name="Darling A.E."/>
            <person name="Facciotti M.T."/>
        </authorList>
    </citation>
    <scope>NUCLEOTIDE SEQUENCE [LARGE SCALE GENOMIC DNA]</scope>
    <source>
        <strain evidence="2 3">ATCC 33799</strain>
    </source>
</reference>
<comment type="caution">
    <text evidence="2">The sequence shown here is derived from an EMBL/GenBank/DDBJ whole genome shotgun (WGS) entry which is preliminary data.</text>
</comment>
<dbReference type="EMBL" id="AOLS01000016">
    <property type="protein sequence ID" value="EMA24876.1"/>
    <property type="molecule type" value="Genomic_DNA"/>
</dbReference>
<feature type="transmembrane region" description="Helical" evidence="1">
    <location>
        <begin position="26"/>
        <end position="46"/>
    </location>
</feature>
<keyword evidence="1" id="KW-0472">Membrane</keyword>
<protein>
    <submittedName>
        <fullName evidence="2">Uncharacterized protein</fullName>
    </submittedName>
</protein>
<accession>M0KUH3</accession>
<sequence length="167" mass="18878">MLLIIDIALAGVYVLSSGQVIPLESALELLVIAHILFYVVPVVFALRHSEAISTWEILPHTASSKHMLQSRETALNRSNRVAIMWAKWSFLAFMTPLILRPIQTQLSDTAPETAELISNLLPMAPIVQQYTITFLVLVSLFFVFVFTLVVSMNESWNEQYRTCLSRV</sequence>
<feature type="transmembrane region" description="Helical" evidence="1">
    <location>
        <begin position="81"/>
        <end position="99"/>
    </location>
</feature>
<evidence type="ECO:0000313" key="2">
    <source>
        <dbReference type="EMBL" id="EMA24876.1"/>
    </source>
</evidence>
<evidence type="ECO:0000256" key="1">
    <source>
        <dbReference type="SAM" id="Phobius"/>
    </source>
</evidence>
<keyword evidence="1" id="KW-1133">Transmembrane helix</keyword>
<dbReference type="Proteomes" id="UP000011687">
    <property type="component" value="Unassembled WGS sequence"/>
</dbReference>
<gene>
    <name evidence="2" type="ORF">C435_03248</name>
</gene>